<dbReference type="EMBL" id="JABEOV010000015">
    <property type="protein sequence ID" value="NNG54109.1"/>
    <property type="molecule type" value="Genomic_DNA"/>
</dbReference>
<comment type="caution">
    <text evidence="3">The sequence shown here is derived from an EMBL/GenBank/DDBJ whole genome shotgun (WGS) entry which is preliminary data.</text>
</comment>
<feature type="domain" description="ATPase AAA-type core" evidence="1">
    <location>
        <begin position="23"/>
        <end position="106"/>
    </location>
</feature>
<gene>
    <name evidence="2" type="ORF">HKX05_12175</name>
    <name evidence="3" type="ORF">HLV41_09015</name>
</gene>
<dbReference type="CDD" id="cd00267">
    <property type="entry name" value="ABC_ATPase"/>
    <property type="match status" value="1"/>
</dbReference>
<reference evidence="4 5" key="1">
    <citation type="submission" date="2020-05" db="EMBL/GenBank/DDBJ databases">
        <title>Draft Genome Sequences of Sphingomonas sp. Isolated from the International Space Station.</title>
        <authorList>
            <person name="Bijlani S."/>
            <person name="Singh N.K."/>
            <person name="Mason C.E."/>
            <person name="Wang C.C."/>
            <person name="Venkateswaran K."/>
        </authorList>
    </citation>
    <scope>NUCLEOTIDE SEQUENCE [LARGE SCALE GENOMIC DNA]</scope>
    <source>
        <strain evidence="2 5">IIF7SW-B5</strain>
        <strain evidence="3">ISS-IIF7SWP</strain>
    </source>
</reference>
<dbReference type="GO" id="GO:0006302">
    <property type="term" value="P:double-strand break repair"/>
    <property type="evidence" value="ECO:0007669"/>
    <property type="project" value="TreeGrafter"/>
</dbReference>
<dbReference type="PANTHER" id="PTHR32182">
    <property type="entry name" value="DNA REPLICATION AND REPAIR PROTEIN RECF"/>
    <property type="match status" value="1"/>
</dbReference>
<proteinExistence type="predicted"/>
<accession>A0A7Y7QUX9</accession>
<dbReference type="SUPFAM" id="SSF52540">
    <property type="entry name" value="P-loop containing nucleoside triphosphate hydrolases"/>
    <property type="match status" value="1"/>
</dbReference>
<feature type="domain" description="ATPase AAA-type core" evidence="1">
    <location>
        <begin position="188"/>
        <end position="347"/>
    </location>
</feature>
<dbReference type="Gene3D" id="3.40.50.300">
    <property type="entry name" value="P-loop containing nucleotide triphosphate hydrolases"/>
    <property type="match status" value="2"/>
</dbReference>
<dbReference type="GO" id="GO:0000731">
    <property type="term" value="P:DNA synthesis involved in DNA repair"/>
    <property type="evidence" value="ECO:0007669"/>
    <property type="project" value="TreeGrafter"/>
</dbReference>
<dbReference type="GO" id="GO:0005524">
    <property type="term" value="F:ATP binding"/>
    <property type="evidence" value="ECO:0007669"/>
    <property type="project" value="InterPro"/>
</dbReference>
<dbReference type="GO" id="GO:0016887">
    <property type="term" value="F:ATP hydrolysis activity"/>
    <property type="evidence" value="ECO:0007669"/>
    <property type="project" value="InterPro"/>
</dbReference>
<evidence type="ECO:0000313" key="2">
    <source>
        <dbReference type="EMBL" id="NNG54109.1"/>
    </source>
</evidence>
<dbReference type="PIRSF" id="PIRSF029347">
    <property type="entry name" value="RecF"/>
    <property type="match status" value="1"/>
</dbReference>
<dbReference type="FunFam" id="3.40.50.300:FF:002708">
    <property type="entry name" value="FeS assembly ATPase SufC"/>
    <property type="match status" value="1"/>
</dbReference>
<dbReference type="InterPro" id="IPR014555">
    <property type="entry name" value="RecF-like"/>
</dbReference>
<organism evidence="3 4">
    <name type="scientific">Sphingomonas sanguinis</name>
    <dbReference type="NCBI Taxonomy" id="33051"/>
    <lineage>
        <taxon>Bacteria</taxon>
        <taxon>Pseudomonadati</taxon>
        <taxon>Pseudomonadota</taxon>
        <taxon>Alphaproteobacteria</taxon>
        <taxon>Sphingomonadales</taxon>
        <taxon>Sphingomonadaceae</taxon>
        <taxon>Sphingomonas</taxon>
    </lineage>
</organism>
<evidence type="ECO:0000313" key="5">
    <source>
        <dbReference type="Proteomes" id="UP000557656"/>
    </source>
</evidence>
<dbReference type="InterPro" id="IPR003959">
    <property type="entry name" value="ATPase_AAA_core"/>
</dbReference>
<dbReference type="EMBL" id="JABYQV010000005">
    <property type="protein sequence ID" value="NVP31182.1"/>
    <property type="molecule type" value="Genomic_DNA"/>
</dbReference>
<evidence type="ECO:0000259" key="1">
    <source>
        <dbReference type="Pfam" id="PF13304"/>
    </source>
</evidence>
<sequence>MIETLAISGYRSLRDVVVPLAPLTIVTGPNGSGKSSLYRALRLLSDVAQGRVIASLAAEGGLNSTLWAGPEKFSREMKSGDVPVQGTRRDGPVSLKLGFASADYGYAIDLGLPIPGSTRFMHDPEIKVEALWMGPAIGRANLIAERRGDHARVRRAGDGTWRTDGRAMASFDSMVTHWADGGDGLELLTLRERMRGWRFYDDLRTDRDAPARRPQVGTFTPVLAGDGGDIGAAIQTIFEIGEGDALADTIADAFDRATLQVGERFEVMMRQYGLLRPLSVAELSDGTLRYILLAAALLSPRPPELMILNEPEASLHPDLLAPLARLIVRASARCQIVVVSHAALLVDALERSLEARSIRLRKEMGETLVEDVERPRWSWPAR</sequence>
<dbReference type="Pfam" id="PF13304">
    <property type="entry name" value="AAA_21"/>
    <property type="match status" value="2"/>
</dbReference>
<dbReference type="PANTHER" id="PTHR32182:SF25">
    <property type="entry name" value="SLR1056 PROTEIN"/>
    <property type="match status" value="1"/>
</dbReference>
<dbReference type="Proteomes" id="UP000531581">
    <property type="component" value="Unassembled WGS sequence"/>
</dbReference>
<dbReference type="Proteomes" id="UP000557656">
    <property type="component" value="Unassembled WGS sequence"/>
</dbReference>
<name>A0A7Y7QUX9_9SPHN</name>
<dbReference type="AlphaFoldDB" id="A0A7Y7QUX9"/>
<dbReference type="RefSeq" id="WP_061779637.1">
    <property type="nucleotide sequence ID" value="NZ_JABEOV010000015.1"/>
</dbReference>
<evidence type="ECO:0000313" key="4">
    <source>
        <dbReference type="Proteomes" id="UP000531581"/>
    </source>
</evidence>
<protein>
    <submittedName>
        <fullName evidence="3">AAA family ATPase</fullName>
    </submittedName>
</protein>
<dbReference type="GeneID" id="78485713"/>
<evidence type="ECO:0000313" key="3">
    <source>
        <dbReference type="EMBL" id="NVP31182.1"/>
    </source>
</evidence>
<keyword evidence="5" id="KW-1185">Reference proteome</keyword>
<dbReference type="InterPro" id="IPR027417">
    <property type="entry name" value="P-loop_NTPase"/>
</dbReference>